<evidence type="ECO:0000313" key="3">
    <source>
        <dbReference type="Proteomes" id="UP000483820"/>
    </source>
</evidence>
<sequence length="223" mass="24969">MIVVLRKSPKSLGSYKYLMVFMSISELCYALIDILLKPEVILNGSFWTVGTNSTRTILPLWLAYPLVRSEVQEVNWNNMNGLILMSSIVALSLITMIYFAVKAHKAIRELASSCENLSSLAQSLQRQLFYSLVIQTIIPMILIHVPTTFIVVSSLLGVGKQLYGDVIIVTIGLFPAIDPLPSLIIIKPYREAIKNFLLFKKPSSTIRPDDTKFSNVISRAVFT</sequence>
<dbReference type="PANTHER" id="PTHR22943">
    <property type="entry name" value="7-TRANSMEMBRANE DOMAIN RECEPTOR C.ELEGANS"/>
    <property type="match status" value="1"/>
</dbReference>
<dbReference type="GeneID" id="9818209"/>
<gene>
    <name evidence="2" type="ORF">GCK72_019858</name>
</gene>
<dbReference type="Proteomes" id="UP000483820">
    <property type="component" value="Chromosome V"/>
</dbReference>
<evidence type="ECO:0000256" key="1">
    <source>
        <dbReference type="SAM" id="Phobius"/>
    </source>
</evidence>
<feature type="transmembrane region" description="Helical" evidence="1">
    <location>
        <begin position="82"/>
        <end position="101"/>
    </location>
</feature>
<name>A0A6A5GFP0_CAERE</name>
<evidence type="ECO:0000313" key="2">
    <source>
        <dbReference type="EMBL" id="KAF1753302.1"/>
    </source>
</evidence>
<dbReference type="PANTHER" id="PTHR22943:SF35">
    <property type="entry name" value="SEVEN TM RECEPTOR"/>
    <property type="match status" value="1"/>
</dbReference>
<keyword evidence="1" id="KW-0812">Transmembrane</keyword>
<dbReference type="AlphaFoldDB" id="A0A6A5GFP0"/>
<protein>
    <recommendedName>
        <fullName evidence="4">Seven TM Receptor</fullName>
    </recommendedName>
</protein>
<keyword evidence="1" id="KW-1133">Transmembrane helix</keyword>
<dbReference type="KEGG" id="crq:GCK72_019858"/>
<keyword evidence="1" id="KW-0472">Membrane</keyword>
<organism evidence="2 3">
    <name type="scientific">Caenorhabditis remanei</name>
    <name type="common">Caenorhabditis vulgaris</name>
    <dbReference type="NCBI Taxonomy" id="31234"/>
    <lineage>
        <taxon>Eukaryota</taxon>
        <taxon>Metazoa</taxon>
        <taxon>Ecdysozoa</taxon>
        <taxon>Nematoda</taxon>
        <taxon>Chromadorea</taxon>
        <taxon>Rhabditida</taxon>
        <taxon>Rhabditina</taxon>
        <taxon>Rhabditomorpha</taxon>
        <taxon>Rhabditoidea</taxon>
        <taxon>Rhabditidae</taxon>
        <taxon>Peloderinae</taxon>
        <taxon>Caenorhabditis</taxon>
    </lineage>
</organism>
<feature type="transmembrane region" description="Helical" evidence="1">
    <location>
        <begin position="128"/>
        <end position="156"/>
    </location>
</feature>
<reference evidence="2 3" key="1">
    <citation type="submission" date="2019-12" db="EMBL/GenBank/DDBJ databases">
        <title>Chromosome-level assembly of the Caenorhabditis remanei genome.</title>
        <authorList>
            <person name="Teterina A.A."/>
            <person name="Willis J.H."/>
            <person name="Phillips P.C."/>
        </authorList>
    </citation>
    <scope>NUCLEOTIDE SEQUENCE [LARGE SCALE GENOMIC DNA]</scope>
    <source>
        <strain evidence="2 3">PX506</strain>
        <tissue evidence="2">Whole organism</tissue>
    </source>
</reference>
<dbReference type="RefSeq" id="XP_053582177.1">
    <property type="nucleotide sequence ID" value="XM_053733264.1"/>
</dbReference>
<comment type="caution">
    <text evidence="2">The sequence shown here is derived from an EMBL/GenBank/DDBJ whole genome shotgun (WGS) entry which is preliminary data.</text>
</comment>
<feature type="transmembrane region" description="Helical" evidence="1">
    <location>
        <begin position="12"/>
        <end position="32"/>
    </location>
</feature>
<dbReference type="GO" id="GO:0005886">
    <property type="term" value="C:plasma membrane"/>
    <property type="evidence" value="ECO:0007669"/>
    <property type="project" value="TreeGrafter"/>
</dbReference>
<dbReference type="EMBL" id="WUAV01000005">
    <property type="protein sequence ID" value="KAF1753302.1"/>
    <property type="molecule type" value="Genomic_DNA"/>
</dbReference>
<proteinExistence type="predicted"/>
<dbReference type="SUPFAM" id="SSF81321">
    <property type="entry name" value="Family A G protein-coupled receptor-like"/>
    <property type="match status" value="1"/>
</dbReference>
<evidence type="ECO:0008006" key="4">
    <source>
        <dbReference type="Google" id="ProtNLM"/>
    </source>
</evidence>
<accession>A0A6A5GFP0</accession>
<dbReference type="InterPro" id="IPR019428">
    <property type="entry name" value="7TM_GPCR_serpentine_rcpt_Str"/>
</dbReference>
<dbReference type="GO" id="GO:0042048">
    <property type="term" value="P:olfactory behavior"/>
    <property type="evidence" value="ECO:0007669"/>
    <property type="project" value="TreeGrafter"/>
</dbReference>
<dbReference type="Pfam" id="PF10326">
    <property type="entry name" value="7TM_GPCR_Str"/>
    <property type="match status" value="1"/>
</dbReference>
<dbReference type="CTD" id="9818209"/>
<dbReference type="GO" id="GO:0038022">
    <property type="term" value="F:G protein-coupled olfactory receptor activity"/>
    <property type="evidence" value="ECO:0007669"/>
    <property type="project" value="TreeGrafter"/>
</dbReference>
<feature type="transmembrane region" description="Helical" evidence="1">
    <location>
        <begin position="162"/>
        <end position="186"/>
    </location>
</feature>